<dbReference type="EMBL" id="JAAITX010000004">
    <property type="protein sequence ID" value="NVH58482.1"/>
    <property type="molecule type" value="Genomic_DNA"/>
</dbReference>
<name>A0A850HKQ9_9FIRM</name>
<dbReference type="Proteomes" id="UP000701680">
    <property type="component" value="Unassembled WGS sequence"/>
</dbReference>
<accession>A0A850HKQ9</accession>
<organism evidence="2 3">
    <name type="scientific">Dorea phocaeensis</name>
    <dbReference type="NCBI Taxonomy" id="2040291"/>
    <lineage>
        <taxon>Bacteria</taxon>
        <taxon>Bacillati</taxon>
        <taxon>Bacillota</taxon>
        <taxon>Clostridia</taxon>
        <taxon>Lachnospirales</taxon>
        <taxon>Lachnospiraceae</taxon>
        <taxon>Dorea</taxon>
    </lineage>
</organism>
<reference evidence="2" key="2">
    <citation type="submission" date="2020-02" db="EMBL/GenBank/DDBJ databases">
        <authorList>
            <person name="Littmann E."/>
            <person name="Sorbara M."/>
        </authorList>
    </citation>
    <scope>NUCLEOTIDE SEQUENCE</scope>
    <source>
        <strain evidence="2">MSK.17.11</strain>
        <strain evidence="1">MSK.17.38</strain>
    </source>
</reference>
<evidence type="ECO:0000313" key="4">
    <source>
        <dbReference type="Proteomes" id="UP000701680"/>
    </source>
</evidence>
<dbReference type="Proteomes" id="UP000528555">
    <property type="component" value="Unassembled WGS sequence"/>
</dbReference>
<protein>
    <submittedName>
        <fullName evidence="2">Uncharacterized protein</fullName>
    </submittedName>
</protein>
<evidence type="ECO:0000313" key="1">
    <source>
        <dbReference type="EMBL" id="NSK14708.1"/>
    </source>
</evidence>
<proteinExistence type="predicted"/>
<reference evidence="3 4" key="1">
    <citation type="journal article" date="2020" name="Cell Host Microbe">
        <title>Functional and Genomic Variation between Human-Derived Isolates of Lachnospiraceae Reveals Inter- and Intra-Species Diversity.</title>
        <authorList>
            <person name="Sorbara M.T."/>
            <person name="Littmann E.R."/>
            <person name="Fontana E."/>
            <person name="Moody T.U."/>
            <person name="Kohout C.E."/>
            <person name="Gjonbalaj M."/>
            <person name="Eaton V."/>
            <person name="Seok R."/>
            <person name="Leiner I.M."/>
            <person name="Pamer E.G."/>
        </authorList>
    </citation>
    <scope>NUCLEOTIDE SEQUENCE [LARGE SCALE GENOMIC DNA]</scope>
    <source>
        <strain evidence="2 3">MSK.17.11</strain>
        <strain evidence="1 4">MSK.17.38</strain>
    </source>
</reference>
<comment type="caution">
    <text evidence="2">The sequence shown here is derived from an EMBL/GenBank/DDBJ whole genome shotgun (WGS) entry which is preliminary data.</text>
</comment>
<evidence type="ECO:0000313" key="2">
    <source>
        <dbReference type="EMBL" id="NVH58482.1"/>
    </source>
</evidence>
<evidence type="ECO:0000313" key="3">
    <source>
        <dbReference type="Proteomes" id="UP000528555"/>
    </source>
</evidence>
<dbReference type="RefSeq" id="WP_173814710.1">
    <property type="nucleotide sequence ID" value="NZ_JAAITX010000004.1"/>
</dbReference>
<dbReference type="AlphaFoldDB" id="A0A850HKQ9"/>
<dbReference type="EMBL" id="JAAIUO010000004">
    <property type="protein sequence ID" value="NSK14708.1"/>
    <property type="molecule type" value="Genomic_DNA"/>
</dbReference>
<keyword evidence="3" id="KW-1185">Reference proteome</keyword>
<gene>
    <name evidence="2" type="ORF">G5A66_07445</name>
    <name evidence="1" type="ORF">G5A75_07465</name>
</gene>
<sequence length="120" mass="14103">MIKYKGSKYKKEIQSYVNEHREYFGCLSWDDFLAIREMMNLNKKMEKILEKENKEVVDMCGSLDALCEDYKEEGKVEGFQLAVKICKELVQCANITDEELAKKYHCTKEEVTNARKMLAE</sequence>